<reference evidence="1" key="1">
    <citation type="journal article" date="2014" name="Front. Microbiol.">
        <title>High frequency of phylogenetically diverse reductive dehalogenase-homologous genes in deep subseafloor sedimentary metagenomes.</title>
        <authorList>
            <person name="Kawai M."/>
            <person name="Futagami T."/>
            <person name="Toyoda A."/>
            <person name="Takaki Y."/>
            <person name="Nishi S."/>
            <person name="Hori S."/>
            <person name="Arai W."/>
            <person name="Tsubouchi T."/>
            <person name="Morono Y."/>
            <person name="Uchiyama I."/>
            <person name="Ito T."/>
            <person name="Fujiyama A."/>
            <person name="Inagaki F."/>
            <person name="Takami H."/>
        </authorList>
    </citation>
    <scope>NUCLEOTIDE SEQUENCE</scope>
    <source>
        <strain evidence="1">Expedition CK06-06</strain>
    </source>
</reference>
<feature type="non-terminal residue" evidence="1">
    <location>
        <position position="109"/>
    </location>
</feature>
<dbReference type="AlphaFoldDB" id="X1TQ38"/>
<organism evidence="1">
    <name type="scientific">marine sediment metagenome</name>
    <dbReference type="NCBI Taxonomy" id="412755"/>
    <lineage>
        <taxon>unclassified sequences</taxon>
        <taxon>metagenomes</taxon>
        <taxon>ecological metagenomes</taxon>
    </lineage>
</organism>
<accession>X1TQ38</accession>
<sequence length="109" mass="12240">MMKISLNIEVRVKNGVLIITDSEGKAVTFSKEQGVQKKVSMVTLGELSDLPRIKVAQAFGFSTRKSYYDARYAVLNGVAADLFPQRTGPKEATKRTRELEVQVIQMRFD</sequence>
<comment type="caution">
    <text evidence="1">The sequence shown here is derived from an EMBL/GenBank/DDBJ whole genome shotgun (WGS) entry which is preliminary data.</text>
</comment>
<gene>
    <name evidence="1" type="ORF">S12H4_39991</name>
</gene>
<evidence type="ECO:0000313" key="1">
    <source>
        <dbReference type="EMBL" id="GAI89695.1"/>
    </source>
</evidence>
<proteinExistence type="predicted"/>
<dbReference type="EMBL" id="BARW01024231">
    <property type="protein sequence ID" value="GAI89695.1"/>
    <property type="molecule type" value="Genomic_DNA"/>
</dbReference>
<protein>
    <submittedName>
        <fullName evidence="1">Uncharacterized protein</fullName>
    </submittedName>
</protein>
<name>X1TQ38_9ZZZZ</name>